<dbReference type="InterPro" id="IPR002319">
    <property type="entry name" value="Phenylalanyl-tRNA_Synthase"/>
</dbReference>
<dbReference type="PROSITE" id="PS50862">
    <property type="entry name" value="AA_TRNA_LIGASE_II"/>
    <property type="match status" value="1"/>
</dbReference>
<comment type="cofactor">
    <cofactor evidence="13">
        <name>Mg(2+)</name>
        <dbReference type="ChEBI" id="CHEBI:18420"/>
    </cofactor>
    <text evidence="13">Binds 2 magnesium ions per tetramer.</text>
</comment>
<keyword evidence="9 13" id="KW-0460">Magnesium</keyword>
<evidence type="ECO:0000256" key="8">
    <source>
        <dbReference type="ARBA" id="ARBA00022840"/>
    </source>
</evidence>
<evidence type="ECO:0000256" key="5">
    <source>
        <dbReference type="ARBA" id="ARBA00022598"/>
    </source>
</evidence>
<dbReference type="InterPro" id="IPR006195">
    <property type="entry name" value="aa-tRNA-synth_II"/>
</dbReference>
<evidence type="ECO:0000313" key="16">
    <source>
        <dbReference type="Proteomes" id="UP000176988"/>
    </source>
</evidence>
<evidence type="ECO:0000313" key="15">
    <source>
        <dbReference type="EMBL" id="OGM00731.1"/>
    </source>
</evidence>
<dbReference type="SUPFAM" id="SSF55681">
    <property type="entry name" value="Class II aaRS and biotin synthetases"/>
    <property type="match status" value="1"/>
</dbReference>
<dbReference type="PANTHER" id="PTHR11538">
    <property type="entry name" value="PHENYLALANYL-TRNA SYNTHETASE"/>
    <property type="match status" value="1"/>
</dbReference>
<keyword evidence="4 13" id="KW-0963">Cytoplasm</keyword>
<dbReference type="GO" id="GO:0000287">
    <property type="term" value="F:magnesium ion binding"/>
    <property type="evidence" value="ECO:0007669"/>
    <property type="project" value="UniProtKB-UniRule"/>
</dbReference>
<comment type="catalytic activity">
    <reaction evidence="12 13">
        <text>tRNA(Phe) + L-phenylalanine + ATP = L-phenylalanyl-tRNA(Phe) + AMP + diphosphate + H(+)</text>
        <dbReference type="Rhea" id="RHEA:19413"/>
        <dbReference type="Rhea" id="RHEA-COMP:9668"/>
        <dbReference type="Rhea" id="RHEA-COMP:9699"/>
        <dbReference type="ChEBI" id="CHEBI:15378"/>
        <dbReference type="ChEBI" id="CHEBI:30616"/>
        <dbReference type="ChEBI" id="CHEBI:33019"/>
        <dbReference type="ChEBI" id="CHEBI:58095"/>
        <dbReference type="ChEBI" id="CHEBI:78442"/>
        <dbReference type="ChEBI" id="CHEBI:78531"/>
        <dbReference type="ChEBI" id="CHEBI:456215"/>
        <dbReference type="EC" id="6.1.1.20"/>
    </reaction>
</comment>
<dbReference type="AlphaFoldDB" id="A0A1F7WD33"/>
<evidence type="ECO:0000256" key="9">
    <source>
        <dbReference type="ARBA" id="ARBA00022842"/>
    </source>
</evidence>
<dbReference type="CDD" id="cd00496">
    <property type="entry name" value="PheRS_alpha_core"/>
    <property type="match status" value="1"/>
</dbReference>
<keyword evidence="10 13" id="KW-0648">Protein biosynthesis</keyword>
<dbReference type="EMBL" id="MGFG01000025">
    <property type="protein sequence ID" value="OGM00731.1"/>
    <property type="molecule type" value="Genomic_DNA"/>
</dbReference>
<evidence type="ECO:0000256" key="2">
    <source>
        <dbReference type="ARBA" id="ARBA00010207"/>
    </source>
</evidence>
<dbReference type="PANTHER" id="PTHR11538:SF41">
    <property type="entry name" value="PHENYLALANINE--TRNA LIGASE, MITOCHONDRIAL"/>
    <property type="match status" value="1"/>
</dbReference>
<name>A0A1F7WD33_9BACT</name>
<dbReference type="InterPro" id="IPR004529">
    <property type="entry name" value="Phe-tRNA-synth_IIc_asu"/>
</dbReference>
<keyword evidence="6 13" id="KW-0479">Metal-binding</keyword>
<comment type="subcellular location">
    <subcellularLocation>
        <location evidence="1 13">Cytoplasm</location>
    </subcellularLocation>
</comment>
<dbReference type="STRING" id="1802424.A2480_02650"/>
<dbReference type="GO" id="GO:0000049">
    <property type="term" value="F:tRNA binding"/>
    <property type="evidence" value="ECO:0007669"/>
    <property type="project" value="InterPro"/>
</dbReference>
<evidence type="ECO:0000256" key="11">
    <source>
        <dbReference type="ARBA" id="ARBA00023146"/>
    </source>
</evidence>
<dbReference type="Proteomes" id="UP000176988">
    <property type="component" value="Unassembled WGS sequence"/>
</dbReference>
<accession>A0A1F7WD33</accession>
<comment type="caution">
    <text evidence="15">The sequence shown here is derived from an EMBL/GenBank/DDBJ whole genome shotgun (WGS) entry which is preliminary data.</text>
</comment>
<dbReference type="InterPro" id="IPR045864">
    <property type="entry name" value="aa-tRNA-synth_II/BPL/LPL"/>
</dbReference>
<keyword evidence="11 13" id="KW-0030">Aminoacyl-tRNA synthetase</keyword>
<keyword evidence="8 13" id="KW-0067">ATP-binding</keyword>
<dbReference type="InterPro" id="IPR004188">
    <property type="entry name" value="Phe-tRNA_ligase_II_N"/>
</dbReference>
<evidence type="ECO:0000256" key="10">
    <source>
        <dbReference type="ARBA" id="ARBA00022917"/>
    </source>
</evidence>
<dbReference type="GO" id="GO:0005524">
    <property type="term" value="F:ATP binding"/>
    <property type="evidence" value="ECO:0007669"/>
    <property type="project" value="UniProtKB-UniRule"/>
</dbReference>
<feature type="domain" description="Aminoacyl-transfer RNA synthetases class-II family profile" evidence="14">
    <location>
        <begin position="120"/>
        <end position="330"/>
    </location>
</feature>
<evidence type="ECO:0000256" key="13">
    <source>
        <dbReference type="HAMAP-Rule" id="MF_00281"/>
    </source>
</evidence>
<evidence type="ECO:0000259" key="14">
    <source>
        <dbReference type="PROSITE" id="PS50862"/>
    </source>
</evidence>
<gene>
    <name evidence="13" type="primary">pheS</name>
    <name evidence="15" type="ORF">A2480_02650</name>
</gene>
<evidence type="ECO:0000256" key="3">
    <source>
        <dbReference type="ARBA" id="ARBA00011209"/>
    </source>
</evidence>
<comment type="similarity">
    <text evidence="2 13">Belongs to the class-II aminoacyl-tRNA synthetase family. Phe-tRNA synthetase alpha subunit type 1 subfamily.</text>
</comment>
<proteinExistence type="inferred from homology"/>
<comment type="subunit">
    <text evidence="3 13">Tetramer of two alpha and two beta subunits.</text>
</comment>
<evidence type="ECO:0000256" key="1">
    <source>
        <dbReference type="ARBA" id="ARBA00004496"/>
    </source>
</evidence>
<protein>
    <recommendedName>
        <fullName evidence="13">Phenylalanine--tRNA ligase alpha subunit</fullName>
        <ecNumber evidence="13">6.1.1.20</ecNumber>
    </recommendedName>
    <alternativeName>
        <fullName evidence="13">Phenylalanyl-tRNA synthetase alpha subunit</fullName>
        <shortName evidence="13">PheRS</shortName>
    </alternativeName>
</protein>
<dbReference type="GO" id="GO:0005737">
    <property type="term" value="C:cytoplasm"/>
    <property type="evidence" value="ECO:0007669"/>
    <property type="project" value="UniProtKB-SubCell"/>
</dbReference>
<keyword evidence="5 13" id="KW-0436">Ligase</keyword>
<dbReference type="HAMAP" id="MF_00281">
    <property type="entry name" value="Phe_tRNA_synth_alpha1"/>
    <property type="match status" value="1"/>
</dbReference>
<dbReference type="InterPro" id="IPR022911">
    <property type="entry name" value="Phe_tRNA_ligase_alpha1_bac"/>
</dbReference>
<evidence type="ECO:0000256" key="4">
    <source>
        <dbReference type="ARBA" id="ARBA00022490"/>
    </source>
</evidence>
<sequence length="353" mass="40039">MKDKLLKLKDKIIKAVAEASDLSELEAVEVTSLGRKSEFSQAMKELGGLSEGERREIGRLANEIKQEIDTAVDQRRLELQQAKFASLADQDRIDVTVPGIEPPKGHLHLTTQAIDDIVGIFSRLGFTRVKHPEVEWDWFTFESLNMPPDHPARDEWETFFVNAPTHRKLGKMVLTPHTTSGSARELKKGRLPIRMINISKTYRRQIDVSHTPMFHQFEGLLVDRGVTVTHLKGVLDHFAREFFGPDRRTRLRPFHFRFTEPSFEVDISCGICSGTGHLESGSKCRLCKEGWLELGGAGMLHPNVLKAGGVDPDEYSALAFGWGVERTMMMCSGIMVDDIRVLYRSDFRFLNQF</sequence>
<reference evidence="15 16" key="1">
    <citation type="journal article" date="2016" name="Nat. Commun.">
        <title>Thousands of microbial genomes shed light on interconnected biogeochemical processes in an aquifer system.</title>
        <authorList>
            <person name="Anantharaman K."/>
            <person name="Brown C.T."/>
            <person name="Hug L.A."/>
            <person name="Sharon I."/>
            <person name="Castelle C.J."/>
            <person name="Probst A.J."/>
            <person name="Thomas B.C."/>
            <person name="Singh A."/>
            <person name="Wilkins M.J."/>
            <person name="Karaoz U."/>
            <person name="Brodie E.L."/>
            <person name="Williams K.H."/>
            <person name="Hubbard S.S."/>
            <person name="Banfield J.F."/>
        </authorList>
    </citation>
    <scope>NUCLEOTIDE SEQUENCE [LARGE SCALE GENOMIC DNA]</scope>
</reference>
<evidence type="ECO:0000256" key="12">
    <source>
        <dbReference type="ARBA" id="ARBA00049255"/>
    </source>
</evidence>
<dbReference type="SUPFAM" id="SSF46589">
    <property type="entry name" value="tRNA-binding arm"/>
    <property type="match status" value="1"/>
</dbReference>
<dbReference type="NCBIfam" id="TIGR00468">
    <property type="entry name" value="pheS"/>
    <property type="match status" value="1"/>
</dbReference>
<dbReference type="GO" id="GO:0004826">
    <property type="term" value="F:phenylalanine-tRNA ligase activity"/>
    <property type="evidence" value="ECO:0007669"/>
    <property type="project" value="UniProtKB-UniRule"/>
</dbReference>
<dbReference type="EC" id="6.1.1.20" evidence="13"/>
<evidence type="ECO:0000256" key="7">
    <source>
        <dbReference type="ARBA" id="ARBA00022741"/>
    </source>
</evidence>
<dbReference type="Pfam" id="PF02912">
    <property type="entry name" value="Phe_tRNA-synt_N"/>
    <property type="match status" value="1"/>
</dbReference>
<keyword evidence="7 13" id="KW-0547">Nucleotide-binding</keyword>
<dbReference type="Gene3D" id="3.30.930.10">
    <property type="entry name" value="Bira Bifunctional Protein, Domain 2"/>
    <property type="match status" value="1"/>
</dbReference>
<organism evidence="15 16">
    <name type="scientific">Candidatus Uhrbacteria bacterium RIFOXYC2_FULL_47_19</name>
    <dbReference type="NCBI Taxonomy" id="1802424"/>
    <lineage>
        <taxon>Bacteria</taxon>
        <taxon>Candidatus Uhriibacteriota</taxon>
    </lineage>
</organism>
<dbReference type="Pfam" id="PF01409">
    <property type="entry name" value="tRNA-synt_2d"/>
    <property type="match status" value="1"/>
</dbReference>
<evidence type="ECO:0000256" key="6">
    <source>
        <dbReference type="ARBA" id="ARBA00022723"/>
    </source>
</evidence>
<feature type="binding site" evidence="13">
    <location>
        <position position="260"/>
    </location>
    <ligand>
        <name>Mg(2+)</name>
        <dbReference type="ChEBI" id="CHEBI:18420"/>
        <note>shared with beta subunit</note>
    </ligand>
</feature>
<dbReference type="GO" id="GO:0006432">
    <property type="term" value="P:phenylalanyl-tRNA aminoacylation"/>
    <property type="evidence" value="ECO:0007669"/>
    <property type="project" value="UniProtKB-UniRule"/>
</dbReference>
<dbReference type="InterPro" id="IPR010978">
    <property type="entry name" value="tRNA-bd_arm"/>
</dbReference>